<dbReference type="GO" id="GO:0016757">
    <property type="term" value="F:glycosyltransferase activity"/>
    <property type="evidence" value="ECO:0007669"/>
    <property type="project" value="UniProtKB-KW"/>
</dbReference>
<dbReference type="PANTHER" id="PTHR12526">
    <property type="entry name" value="GLYCOSYLTRANSFERASE"/>
    <property type="match status" value="1"/>
</dbReference>
<protein>
    <submittedName>
        <fullName evidence="5">Transferase</fullName>
    </submittedName>
</protein>
<dbReference type="SUPFAM" id="SSF53756">
    <property type="entry name" value="UDP-Glycosyltransferase/glycogen phosphorylase"/>
    <property type="match status" value="1"/>
</dbReference>
<name>A0A410GBS4_9BURK</name>
<gene>
    <name evidence="5" type="ORF">CKA81_07720</name>
</gene>
<dbReference type="Pfam" id="PF00534">
    <property type="entry name" value="Glycos_transf_1"/>
    <property type="match status" value="1"/>
</dbReference>
<feature type="domain" description="Glycosyltransferase subfamily 4-like N-terminal" evidence="4">
    <location>
        <begin position="19"/>
        <end position="180"/>
    </location>
</feature>
<proteinExistence type="predicted"/>
<dbReference type="RefSeq" id="WP_128354779.1">
    <property type="nucleotide sequence ID" value="NZ_CP022987.1"/>
</dbReference>
<keyword evidence="1" id="KW-0328">Glycosyltransferase</keyword>
<dbReference type="PANTHER" id="PTHR12526:SF510">
    <property type="entry name" value="D-INOSITOL 3-PHOSPHATE GLYCOSYLTRANSFERASE"/>
    <property type="match status" value="1"/>
</dbReference>
<dbReference type="KEGG" id="pus:CKA81_07720"/>
<dbReference type="InterPro" id="IPR028098">
    <property type="entry name" value="Glyco_trans_4-like_N"/>
</dbReference>
<dbReference type="Pfam" id="PF13439">
    <property type="entry name" value="Glyco_transf_4"/>
    <property type="match status" value="1"/>
</dbReference>
<evidence type="ECO:0000256" key="2">
    <source>
        <dbReference type="ARBA" id="ARBA00022679"/>
    </source>
</evidence>
<keyword evidence="2 5" id="KW-0808">Transferase</keyword>
<dbReference type="Proteomes" id="UP000283474">
    <property type="component" value="Chromosome"/>
</dbReference>
<evidence type="ECO:0000259" key="4">
    <source>
        <dbReference type="Pfam" id="PF13439"/>
    </source>
</evidence>
<organism evidence="5 6">
    <name type="scientific">Pollutimonas thiosulfatoxidans</name>
    <dbReference type="NCBI Taxonomy" id="2028345"/>
    <lineage>
        <taxon>Bacteria</taxon>
        <taxon>Pseudomonadati</taxon>
        <taxon>Pseudomonadota</taxon>
        <taxon>Betaproteobacteria</taxon>
        <taxon>Burkholderiales</taxon>
        <taxon>Alcaligenaceae</taxon>
        <taxon>Pollutimonas</taxon>
    </lineage>
</organism>
<dbReference type="Gene3D" id="3.40.50.2000">
    <property type="entry name" value="Glycogen Phosphorylase B"/>
    <property type="match status" value="2"/>
</dbReference>
<keyword evidence="6" id="KW-1185">Reference proteome</keyword>
<evidence type="ECO:0000313" key="6">
    <source>
        <dbReference type="Proteomes" id="UP000283474"/>
    </source>
</evidence>
<dbReference type="EMBL" id="CP022987">
    <property type="protein sequence ID" value="QAA93733.1"/>
    <property type="molecule type" value="Genomic_DNA"/>
</dbReference>
<dbReference type="AlphaFoldDB" id="A0A410GBS4"/>
<sequence length="389" mass="43387">MSMPRLKIAFVVDRFGNRYGGAEAYGVALMRQLAQRHDVTVFAREYDANCDLVLPFVPLRSWKGLPSWVRVLLFSWRARRATRRDYDIVHSHMNGWCGDIEVIHVTPVRYNWRVRALPLAKRLLSYVSPRVQTYLGLEARRVARRPAHRAVAVSGLIADQLEAAYGEADYPVIPPGVSVQDSPGEPDRTGIRQRLGFAADDHVSLLVARNPLRKGLPTVLRAMALLPARHKLLVVGSNAATRDFIHKAPEFAALADRISLVEETSDVAPYYRAADVYVHPTLNDSFGMAPLEAMSFQLPVVLSPAPWCGFAQYVRDGHEALVMKHPEDHHELALCIKRISDDPVCRATLVQGGNAVVARHSWEEVASSYLGLYAEVIAEREYPAPVTSS</sequence>
<evidence type="ECO:0000256" key="1">
    <source>
        <dbReference type="ARBA" id="ARBA00022676"/>
    </source>
</evidence>
<reference evidence="5 6" key="1">
    <citation type="submission" date="2017-08" db="EMBL/GenBank/DDBJ databases">
        <authorList>
            <person name="Park S.-J."/>
            <person name="Kim H."/>
        </authorList>
    </citation>
    <scope>NUCLEOTIDE SEQUENCE [LARGE SCALE GENOMIC DNA]</scope>
    <source>
        <strain evidence="6">ye3</strain>
    </source>
</reference>
<evidence type="ECO:0000259" key="3">
    <source>
        <dbReference type="Pfam" id="PF00534"/>
    </source>
</evidence>
<accession>A0A410GBS4</accession>
<evidence type="ECO:0000313" key="5">
    <source>
        <dbReference type="EMBL" id="QAA93733.1"/>
    </source>
</evidence>
<dbReference type="CDD" id="cd03801">
    <property type="entry name" value="GT4_PimA-like"/>
    <property type="match status" value="1"/>
</dbReference>
<dbReference type="OrthoDB" id="433681at2"/>
<feature type="domain" description="Glycosyl transferase family 1" evidence="3">
    <location>
        <begin position="188"/>
        <end position="347"/>
    </location>
</feature>
<dbReference type="InterPro" id="IPR001296">
    <property type="entry name" value="Glyco_trans_1"/>
</dbReference>